<protein>
    <recommendedName>
        <fullName evidence="2">RNA 2',3'-cyclic phosphodiesterase</fullName>
        <shortName evidence="2">RNA 2',3'-CPDase</shortName>
        <ecNumber evidence="2">3.1.4.58</ecNumber>
    </recommendedName>
</protein>
<dbReference type="HAMAP" id="MF_01940">
    <property type="entry name" value="RNA_CPDase"/>
    <property type="match status" value="1"/>
</dbReference>
<sequence>MPACQPDGTLHPLPLRPGLARALPDHPLRLFFAVPLLAGLASRVESIAKPLSRTTGGRCTPAGQYHLTLAFLGEIAAGRRTELMTLATSLDWPAICLELDRTGSFGKDAGWLAPSQVPEPLVAAVQCLHRQLRLAGFHVERRRWRPHLTILRRLQIPLLPAVLEPPLPWPLERLQLLSSRLTPRGPRYTLEGELHWPHHGSLS</sequence>
<dbReference type="PANTHER" id="PTHR35561:SF1">
    <property type="entry name" value="RNA 2',3'-CYCLIC PHOSPHODIESTERASE"/>
    <property type="match status" value="1"/>
</dbReference>
<accession>A0ABD4SV09</accession>
<dbReference type="Proteomes" id="UP001200247">
    <property type="component" value="Unassembled WGS sequence"/>
</dbReference>
<feature type="short sequence motif" description="HXTX 2" evidence="2">
    <location>
        <begin position="147"/>
        <end position="150"/>
    </location>
</feature>
<feature type="active site" description="Proton acceptor" evidence="2">
    <location>
        <position position="147"/>
    </location>
</feature>
<dbReference type="EC" id="3.1.4.58" evidence="2"/>
<comment type="function">
    <text evidence="2">Hydrolyzes RNA 2',3'-cyclic phosphodiester to an RNA 2'-phosphomonoester.</text>
</comment>
<evidence type="ECO:0000313" key="3">
    <source>
        <dbReference type="EMBL" id="MCG9026599.1"/>
    </source>
</evidence>
<dbReference type="GO" id="GO:0008664">
    <property type="term" value="F:RNA 2',3'-cyclic 3'-phosphodiesterase activity"/>
    <property type="evidence" value="ECO:0007669"/>
    <property type="project" value="UniProtKB-EC"/>
</dbReference>
<name>A0ABD4SV09_9NEIS</name>
<comment type="catalytic activity">
    <reaction evidence="2">
        <text>a 3'-end 2',3'-cyclophospho-ribonucleotide-RNA + H2O = a 3'-end 2'-phospho-ribonucleotide-RNA + H(+)</text>
        <dbReference type="Rhea" id="RHEA:11828"/>
        <dbReference type="Rhea" id="RHEA-COMP:10464"/>
        <dbReference type="Rhea" id="RHEA-COMP:17353"/>
        <dbReference type="ChEBI" id="CHEBI:15377"/>
        <dbReference type="ChEBI" id="CHEBI:15378"/>
        <dbReference type="ChEBI" id="CHEBI:83064"/>
        <dbReference type="ChEBI" id="CHEBI:173113"/>
        <dbReference type="EC" id="3.1.4.58"/>
    </reaction>
</comment>
<dbReference type="InterPro" id="IPR004175">
    <property type="entry name" value="RNA_CPDase"/>
</dbReference>
<dbReference type="Pfam" id="PF13563">
    <property type="entry name" value="2_5_RNA_ligase2"/>
    <property type="match status" value="1"/>
</dbReference>
<dbReference type="InterPro" id="IPR009097">
    <property type="entry name" value="Cyclic_Pdiesterase"/>
</dbReference>
<dbReference type="AlphaFoldDB" id="A0ABD4SV09"/>
<feature type="short sequence motif" description="HXTX 1" evidence="2">
    <location>
        <begin position="66"/>
        <end position="69"/>
    </location>
</feature>
<dbReference type="RefSeq" id="WP_275663350.1">
    <property type="nucleotide sequence ID" value="NZ_JAJAXM010000022.1"/>
</dbReference>
<proteinExistence type="inferred from homology"/>
<keyword evidence="1 2" id="KW-0378">Hydrolase</keyword>
<dbReference type="EMBL" id="JAJAXM010000022">
    <property type="protein sequence ID" value="MCG9026599.1"/>
    <property type="molecule type" value="Genomic_DNA"/>
</dbReference>
<dbReference type="NCBIfam" id="TIGR02258">
    <property type="entry name" value="2_5_ligase"/>
    <property type="match status" value="1"/>
</dbReference>
<evidence type="ECO:0000256" key="1">
    <source>
        <dbReference type="ARBA" id="ARBA00022801"/>
    </source>
</evidence>
<gene>
    <name evidence="3" type="primary">thpR</name>
    <name evidence="3" type="ORF">LH440_11960</name>
</gene>
<dbReference type="Gene3D" id="3.90.1140.10">
    <property type="entry name" value="Cyclic phosphodiesterase"/>
    <property type="match status" value="1"/>
</dbReference>
<dbReference type="SUPFAM" id="SSF55144">
    <property type="entry name" value="LigT-like"/>
    <property type="match status" value="1"/>
</dbReference>
<evidence type="ECO:0000256" key="2">
    <source>
        <dbReference type="HAMAP-Rule" id="MF_01940"/>
    </source>
</evidence>
<comment type="similarity">
    <text evidence="2">Belongs to the 2H phosphoesterase superfamily. ThpR family.</text>
</comment>
<comment type="caution">
    <text evidence="3">The sequence shown here is derived from an EMBL/GenBank/DDBJ whole genome shotgun (WGS) entry which is preliminary data.</text>
</comment>
<dbReference type="PANTHER" id="PTHR35561">
    <property type="entry name" value="RNA 2',3'-CYCLIC PHOSPHODIESTERASE"/>
    <property type="match status" value="1"/>
</dbReference>
<reference evidence="3 4" key="1">
    <citation type="submission" date="2021-10" db="EMBL/GenBank/DDBJ databases">
        <title>Whole-genome sequencing analysis of Laribacter hongkongensis: virulence gene profiles, carbohydrate-active enzyme prediction, and antimicrobial resistance characterization.</title>
        <authorList>
            <person name="Yuan P."/>
            <person name="Zhan Y."/>
            <person name="Chen D."/>
        </authorList>
    </citation>
    <scope>NUCLEOTIDE SEQUENCE [LARGE SCALE GENOMIC DNA]</scope>
    <source>
        <strain evidence="3 4">W67</strain>
    </source>
</reference>
<evidence type="ECO:0000313" key="4">
    <source>
        <dbReference type="Proteomes" id="UP001200247"/>
    </source>
</evidence>
<organism evidence="3 4">
    <name type="scientific">Laribacter hongkongensis</name>
    <dbReference type="NCBI Taxonomy" id="168471"/>
    <lineage>
        <taxon>Bacteria</taxon>
        <taxon>Pseudomonadati</taxon>
        <taxon>Pseudomonadota</taxon>
        <taxon>Betaproteobacteria</taxon>
        <taxon>Neisseriales</taxon>
        <taxon>Aquaspirillaceae</taxon>
        <taxon>Laribacter</taxon>
    </lineage>
</organism>
<feature type="active site" description="Proton donor" evidence="2">
    <location>
        <position position="66"/>
    </location>
</feature>